<evidence type="ECO:0000313" key="3">
    <source>
        <dbReference type="Proteomes" id="UP000501690"/>
    </source>
</evidence>
<dbReference type="EMBL" id="CP039352">
    <property type="protein sequence ID" value="QCE04827.1"/>
    <property type="molecule type" value="Genomic_DNA"/>
</dbReference>
<dbReference type="AlphaFoldDB" id="A0A4D6MY78"/>
<feature type="transmembrane region" description="Helical" evidence="1">
    <location>
        <begin position="131"/>
        <end position="156"/>
    </location>
</feature>
<keyword evidence="3" id="KW-1185">Reference proteome</keyword>
<organism evidence="2 3">
    <name type="scientific">Vigna unguiculata</name>
    <name type="common">Cowpea</name>
    <dbReference type="NCBI Taxonomy" id="3917"/>
    <lineage>
        <taxon>Eukaryota</taxon>
        <taxon>Viridiplantae</taxon>
        <taxon>Streptophyta</taxon>
        <taxon>Embryophyta</taxon>
        <taxon>Tracheophyta</taxon>
        <taxon>Spermatophyta</taxon>
        <taxon>Magnoliopsida</taxon>
        <taxon>eudicotyledons</taxon>
        <taxon>Gunneridae</taxon>
        <taxon>Pentapetalae</taxon>
        <taxon>rosids</taxon>
        <taxon>fabids</taxon>
        <taxon>Fabales</taxon>
        <taxon>Fabaceae</taxon>
        <taxon>Papilionoideae</taxon>
        <taxon>50 kb inversion clade</taxon>
        <taxon>NPAAA clade</taxon>
        <taxon>indigoferoid/millettioid clade</taxon>
        <taxon>Phaseoleae</taxon>
        <taxon>Vigna</taxon>
    </lineage>
</organism>
<protein>
    <submittedName>
        <fullName evidence="2">Uncharacterized protein</fullName>
    </submittedName>
</protein>
<dbReference type="Proteomes" id="UP000501690">
    <property type="component" value="Linkage Group LG8"/>
</dbReference>
<keyword evidence="1" id="KW-1133">Transmembrane helix</keyword>
<evidence type="ECO:0000256" key="1">
    <source>
        <dbReference type="SAM" id="Phobius"/>
    </source>
</evidence>
<evidence type="ECO:0000313" key="2">
    <source>
        <dbReference type="EMBL" id="QCE04827.1"/>
    </source>
</evidence>
<reference evidence="2 3" key="1">
    <citation type="submission" date="2019-04" db="EMBL/GenBank/DDBJ databases">
        <title>An improved genome assembly and genetic linkage map for asparagus bean, Vigna unguiculata ssp. sesquipedialis.</title>
        <authorList>
            <person name="Xia Q."/>
            <person name="Zhang R."/>
            <person name="Dong Y."/>
        </authorList>
    </citation>
    <scope>NUCLEOTIDE SEQUENCE [LARGE SCALE GENOMIC DNA]</scope>
    <source>
        <tissue evidence="2">Leaf</tissue>
    </source>
</reference>
<name>A0A4D6MY78_VIGUN</name>
<accession>A0A4D6MY78</accession>
<keyword evidence="1" id="KW-0472">Membrane</keyword>
<sequence>MFGTGKRGLTENFPRLKRGILPNTTEAVLEHGNSYAKTTNGKLKINKREKHDEIGQVLESLRRIKSLSPCGSMLEIGNGVEEEHISCDGKRRTSKMMGRTASWWATFGISLCSSSLKYSKPVLQAQQPHPLWLSIIAMLSFILFASAVTVMVLVGARFTHMQMILMLIAFFTLVLA</sequence>
<gene>
    <name evidence="2" type="ORF">DEO72_LG8g2868</name>
</gene>
<proteinExistence type="predicted"/>
<keyword evidence="1" id="KW-0812">Transmembrane</keyword>